<keyword evidence="4" id="KW-1133">Transmembrane helix</keyword>
<accession>A0ABP0E837</accession>
<dbReference type="PANTHER" id="PTHR24320">
    <property type="entry name" value="RETINOL DEHYDROGENASE"/>
    <property type="match status" value="1"/>
</dbReference>
<dbReference type="InterPro" id="IPR036291">
    <property type="entry name" value="NAD(P)-bd_dom_sf"/>
</dbReference>
<evidence type="ECO:0008006" key="7">
    <source>
        <dbReference type="Google" id="ProtNLM"/>
    </source>
</evidence>
<keyword evidence="6" id="KW-1185">Reference proteome</keyword>
<evidence type="ECO:0000256" key="1">
    <source>
        <dbReference type="ARBA" id="ARBA00006484"/>
    </source>
</evidence>
<feature type="region of interest" description="Disordered" evidence="3">
    <location>
        <begin position="362"/>
        <end position="407"/>
    </location>
</feature>
<reference evidence="5 6" key="1">
    <citation type="submission" date="2024-01" db="EMBL/GenBank/DDBJ databases">
        <authorList>
            <consortium name="Genoscope - CEA"/>
            <person name="William W."/>
        </authorList>
    </citation>
    <scope>NUCLEOTIDE SEQUENCE [LARGE SCALE GENOMIC DNA]</scope>
    <source>
        <strain evidence="5 6">29B2s-10</strain>
    </source>
</reference>
<sequence length="437" mass="49331">MPINVLGAVLLEGPQVIPGWELIKTYAPAVAVVGAIKYYFGGSSNIWERDMHGRVFMITGGTSGVGAQVAFQLASQGAQIVLLVRKVEDQWLIDYIEDMRERTNNFLIYAEECDLASLHSVRKFATKWLDNSPPRRLDGVVCCAAESIPPYKPRQVTTDGLERQMGVNYVSHFHLLTLLGPALRVQPPDRDVRVVLASCASQSLGELDLEDPLWQTRRYPTNKPLSVYGTSKLLLGLFAKEFQNQLDEYERKDKAPCNVRLVTANPGILRTPSTRRFLSLGSVWGLILYWILFPIWFIFLKSAYEGSQSIMYALSAKDLAKMQGAQHIQECRIVKSSRKELFDEELQKQYFQATEKKIEEVERQSAKQRAMNAPPKEKKDKKEKTGKEDVATNLSTSSIQEDVYTMPKTPEELEAKLNILRKDLASAATKKRKGKKA</sequence>
<dbReference type="InterPro" id="IPR002347">
    <property type="entry name" value="SDR_fam"/>
</dbReference>
<protein>
    <recommendedName>
        <fullName evidence="7">Oxidoreductase</fullName>
    </recommendedName>
</protein>
<dbReference type="Pfam" id="PF00106">
    <property type="entry name" value="adh_short"/>
    <property type="match status" value="1"/>
</dbReference>
<evidence type="ECO:0000256" key="2">
    <source>
        <dbReference type="ARBA" id="ARBA00023002"/>
    </source>
</evidence>
<evidence type="ECO:0000256" key="3">
    <source>
        <dbReference type="SAM" id="MobiDB-lite"/>
    </source>
</evidence>
<evidence type="ECO:0000313" key="5">
    <source>
        <dbReference type="EMBL" id="CAK7892436.1"/>
    </source>
</evidence>
<keyword evidence="2" id="KW-0560">Oxidoreductase</keyword>
<comment type="similarity">
    <text evidence="1">Belongs to the short-chain dehydrogenases/reductases (SDR) family.</text>
</comment>
<proteinExistence type="inferred from homology"/>
<keyword evidence="4" id="KW-0812">Transmembrane</keyword>
<feature type="transmembrane region" description="Helical" evidence="4">
    <location>
        <begin position="277"/>
        <end position="299"/>
    </location>
</feature>
<dbReference type="PANTHER" id="PTHR24320:SF285">
    <property type="entry name" value="RETINOL DEHYDROGENASE 14"/>
    <property type="match status" value="1"/>
</dbReference>
<keyword evidence="4" id="KW-0472">Membrane</keyword>
<evidence type="ECO:0000256" key="4">
    <source>
        <dbReference type="SAM" id="Phobius"/>
    </source>
</evidence>
<dbReference type="SUPFAM" id="SSF51735">
    <property type="entry name" value="NAD(P)-binding Rossmann-fold domains"/>
    <property type="match status" value="1"/>
</dbReference>
<dbReference type="Proteomes" id="UP001497600">
    <property type="component" value="Chromosome A"/>
</dbReference>
<gene>
    <name evidence="5" type="ORF">CAAN4_A02894</name>
</gene>
<dbReference type="Gene3D" id="3.40.50.720">
    <property type="entry name" value="NAD(P)-binding Rossmann-like Domain"/>
    <property type="match status" value="1"/>
</dbReference>
<dbReference type="EMBL" id="OZ004253">
    <property type="protein sequence ID" value="CAK7892436.1"/>
    <property type="molecule type" value="Genomic_DNA"/>
</dbReference>
<evidence type="ECO:0000313" key="6">
    <source>
        <dbReference type="Proteomes" id="UP001497600"/>
    </source>
</evidence>
<name>A0ABP0E837_9ASCO</name>
<feature type="compositionally biased region" description="Basic and acidic residues" evidence="3">
    <location>
        <begin position="375"/>
        <end position="390"/>
    </location>
</feature>
<organism evidence="5 6">
    <name type="scientific">[Candida] anglica</name>
    <dbReference type="NCBI Taxonomy" id="148631"/>
    <lineage>
        <taxon>Eukaryota</taxon>
        <taxon>Fungi</taxon>
        <taxon>Dikarya</taxon>
        <taxon>Ascomycota</taxon>
        <taxon>Saccharomycotina</taxon>
        <taxon>Pichiomycetes</taxon>
        <taxon>Debaryomycetaceae</taxon>
        <taxon>Kurtzmaniella</taxon>
    </lineage>
</organism>